<organism evidence="1 2">
    <name type="scientific">Sporothrix schenckii 1099-18</name>
    <dbReference type="NCBI Taxonomy" id="1397361"/>
    <lineage>
        <taxon>Eukaryota</taxon>
        <taxon>Fungi</taxon>
        <taxon>Dikarya</taxon>
        <taxon>Ascomycota</taxon>
        <taxon>Pezizomycotina</taxon>
        <taxon>Sordariomycetes</taxon>
        <taxon>Sordariomycetidae</taxon>
        <taxon>Ophiostomatales</taxon>
        <taxon>Ophiostomataceae</taxon>
        <taxon>Sporothrix</taxon>
    </lineage>
</organism>
<accession>A0A0F2M584</accession>
<protein>
    <submittedName>
        <fullName evidence="1">Uncharacterized protein</fullName>
    </submittedName>
</protein>
<dbReference type="GeneID" id="27671986"/>
<reference evidence="1 2" key="2">
    <citation type="journal article" date="2015" name="Eukaryot. Cell">
        <title>Asexual propagation of a virulent clone complex in a human and feline outbreak of sporotrichosis.</title>
        <authorList>
            <person name="Teixeira Mde M."/>
            <person name="Rodrigues A.M."/>
            <person name="Tsui C.K."/>
            <person name="de Almeida L.G."/>
            <person name="Van Diepeningen A.D."/>
            <person name="van den Ende B.G."/>
            <person name="Fernandes G.F."/>
            <person name="Kano R."/>
            <person name="Hamelin R.C."/>
            <person name="Lopes-Bezerra L.M."/>
            <person name="Vasconcelos A.T."/>
            <person name="de Hoog S."/>
            <person name="de Camargo Z.P."/>
            <person name="Felipe M.S."/>
        </authorList>
    </citation>
    <scope>NUCLEOTIDE SEQUENCE [LARGE SCALE GENOMIC DNA]</scope>
    <source>
        <strain evidence="1 2">1099-18</strain>
    </source>
</reference>
<dbReference type="AlphaFoldDB" id="A0A0F2M584"/>
<dbReference type="RefSeq" id="XP_016587463.1">
    <property type="nucleotide sequence ID" value="XM_016736709.1"/>
</dbReference>
<dbReference type="EMBL" id="AXCR01000007">
    <property type="protein sequence ID" value="KJR84787.1"/>
    <property type="molecule type" value="Genomic_DNA"/>
</dbReference>
<proteinExistence type="predicted"/>
<dbReference type="KEGG" id="ssck:SPSK_10158"/>
<reference evidence="1 2" key="1">
    <citation type="journal article" date="2014" name="BMC Genomics">
        <title>Comparative genomics of the major fungal agents of human and animal Sporotrichosis: Sporothrix schenckii and Sporothrix brasiliensis.</title>
        <authorList>
            <person name="Teixeira M.M."/>
            <person name="de Almeida L.G."/>
            <person name="Kubitschek-Barreira P."/>
            <person name="Alves F.L."/>
            <person name="Kioshima E.S."/>
            <person name="Abadio A.K."/>
            <person name="Fernandes L."/>
            <person name="Derengowski L.S."/>
            <person name="Ferreira K.S."/>
            <person name="Souza R.C."/>
            <person name="Ruiz J.C."/>
            <person name="de Andrade N.C."/>
            <person name="Paes H.C."/>
            <person name="Nicola A.M."/>
            <person name="Albuquerque P."/>
            <person name="Gerber A.L."/>
            <person name="Martins V.P."/>
            <person name="Peconick L.D."/>
            <person name="Neto A.V."/>
            <person name="Chaucanez C.B."/>
            <person name="Silva P.A."/>
            <person name="Cunha O.L."/>
            <person name="de Oliveira F.F."/>
            <person name="dos Santos T.C."/>
            <person name="Barros A.L."/>
            <person name="Soares M.A."/>
            <person name="de Oliveira L.M."/>
            <person name="Marini M.M."/>
            <person name="Villalobos-Duno H."/>
            <person name="Cunha M.M."/>
            <person name="de Hoog S."/>
            <person name="da Silveira J.F."/>
            <person name="Henrissat B."/>
            <person name="Nino-Vega G.A."/>
            <person name="Cisalpino P.S."/>
            <person name="Mora-Montes H.M."/>
            <person name="Almeida S.R."/>
            <person name="Stajich J.E."/>
            <person name="Lopes-Bezerra L.M."/>
            <person name="Vasconcelos A.T."/>
            <person name="Felipe M.S."/>
        </authorList>
    </citation>
    <scope>NUCLEOTIDE SEQUENCE [LARGE SCALE GENOMIC DNA]</scope>
    <source>
        <strain evidence="1 2">1099-18</strain>
    </source>
</reference>
<name>A0A0F2M584_SPOSC</name>
<dbReference type="Proteomes" id="UP000033710">
    <property type="component" value="Unassembled WGS sequence"/>
</dbReference>
<gene>
    <name evidence="1" type="ORF">SPSK_10158</name>
</gene>
<sequence length="88" mass="9897">MGTKQWLRLMEAQKYGNDKNRSQANTSSLGHCCRLHLAITRPQCRKAVSTIALALPNQGITKIQRPVFRVRSSLHLAQLELVVFSLVP</sequence>
<dbReference type="VEuPathDB" id="FungiDB:SPSK_10158"/>
<comment type="caution">
    <text evidence="1">The sequence shown here is derived from an EMBL/GenBank/DDBJ whole genome shotgun (WGS) entry which is preliminary data.</text>
</comment>
<evidence type="ECO:0000313" key="1">
    <source>
        <dbReference type="EMBL" id="KJR84787.1"/>
    </source>
</evidence>
<evidence type="ECO:0000313" key="2">
    <source>
        <dbReference type="Proteomes" id="UP000033710"/>
    </source>
</evidence>